<dbReference type="EMBL" id="GG738981">
    <property type="protein sequence ID" value="EFC35931.1"/>
    <property type="molecule type" value="Genomic_DNA"/>
</dbReference>
<dbReference type="InParanoid" id="D2W4S0"/>
<dbReference type="RefSeq" id="XP_002668675.1">
    <property type="nucleotide sequence ID" value="XM_002668629.1"/>
</dbReference>
<dbReference type="KEGG" id="ngr:NAEGRDRAFT_76406"/>
<name>D2W4S0_NAEGR</name>
<keyword evidence="2" id="KW-1185">Reference proteome</keyword>
<dbReference type="Gene3D" id="1.25.10.10">
    <property type="entry name" value="Leucine-rich Repeat Variant"/>
    <property type="match status" value="1"/>
</dbReference>
<protein>
    <submittedName>
        <fullName evidence="1">Predicted protein</fullName>
    </submittedName>
</protein>
<accession>D2W4S0</accession>
<proteinExistence type="predicted"/>
<dbReference type="VEuPathDB" id="AmoebaDB:NAEGRDRAFT_76406"/>
<reference evidence="1 2" key="1">
    <citation type="journal article" date="2010" name="Cell">
        <title>The genome of Naegleria gruberi illuminates early eukaryotic versatility.</title>
        <authorList>
            <person name="Fritz-Laylin L.K."/>
            <person name="Prochnik S.E."/>
            <person name="Ginger M.L."/>
            <person name="Dacks J.B."/>
            <person name="Carpenter M.L."/>
            <person name="Field M.C."/>
            <person name="Kuo A."/>
            <person name="Paredez A."/>
            <person name="Chapman J."/>
            <person name="Pham J."/>
            <person name="Shu S."/>
            <person name="Neupane R."/>
            <person name="Cipriano M."/>
            <person name="Mancuso J."/>
            <person name="Tu H."/>
            <person name="Salamov A."/>
            <person name="Lindquist E."/>
            <person name="Shapiro H."/>
            <person name="Lucas S."/>
            <person name="Grigoriev I.V."/>
            <person name="Cande W.Z."/>
            <person name="Fulton C."/>
            <person name="Rokhsar D.S."/>
            <person name="Dawson S.C."/>
        </authorList>
    </citation>
    <scope>NUCLEOTIDE SEQUENCE [LARGE SCALE GENOMIC DNA]</scope>
    <source>
        <strain evidence="1 2">NEG-M</strain>
    </source>
</reference>
<dbReference type="Proteomes" id="UP000006671">
    <property type="component" value="Unassembled WGS sequence"/>
</dbReference>
<dbReference type="InterPro" id="IPR011989">
    <property type="entry name" value="ARM-like"/>
</dbReference>
<evidence type="ECO:0000313" key="1">
    <source>
        <dbReference type="EMBL" id="EFC35931.1"/>
    </source>
</evidence>
<dbReference type="AlphaFoldDB" id="D2W4S0"/>
<dbReference type="GeneID" id="8860723"/>
<dbReference type="InterPro" id="IPR016024">
    <property type="entry name" value="ARM-type_fold"/>
</dbReference>
<dbReference type="PANTHER" id="PTHR46241:SF1">
    <property type="entry name" value="OUTER DYNEIN ARM-DOCKING COMPLEX SUBUNIT 2"/>
    <property type="match status" value="1"/>
</dbReference>
<organism evidence="2">
    <name type="scientific">Naegleria gruberi</name>
    <name type="common">Amoeba</name>
    <dbReference type="NCBI Taxonomy" id="5762"/>
    <lineage>
        <taxon>Eukaryota</taxon>
        <taxon>Discoba</taxon>
        <taxon>Heterolobosea</taxon>
        <taxon>Tetramitia</taxon>
        <taxon>Eutetramitia</taxon>
        <taxon>Vahlkampfiidae</taxon>
        <taxon>Naegleria</taxon>
    </lineage>
</organism>
<evidence type="ECO:0000313" key="2">
    <source>
        <dbReference type="Proteomes" id="UP000006671"/>
    </source>
</evidence>
<gene>
    <name evidence="1" type="ORF">NAEGRDRAFT_76406</name>
</gene>
<dbReference type="PANTHER" id="PTHR46241">
    <property type="entry name" value="ARMADILLO REPEAT-CONTAINING PROTEIN 4 ARMC4"/>
    <property type="match status" value="1"/>
</dbReference>
<dbReference type="SUPFAM" id="SSF48371">
    <property type="entry name" value="ARM repeat"/>
    <property type="match status" value="1"/>
</dbReference>
<sequence>MAQKLQNSANDQSLLRILVKQIDLTQLEQIRSKTVFCVYNLIVSDDEGGSIQKLLVKEGFVEKMVSILENPNSENNECLANCLMSLSFVCEKKGQCSEIQLVRALKVVSNFLTHAVDSIAQSAAGAVGNIVQNPEISTQLHEHTFIMSNLVSAFKKFSSKNKTALEHVLSSVVSLCYASPEMCLEFSQSKGGLIILTNFLRDEISIASQKPSCFNMATSLLVKLTNMRENIEAFRESGFVKLIAEWFSKSPCPIPQPNLESYNAALFNMTKNAENQKILLSHAIVPQLIRFANGKDKQVSSFAAKSLWNLSATDMKCREDIRKEGINDATLKQLAGIQ</sequence>